<dbReference type="PANTHER" id="PTHR34219">
    <property type="entry name" value="IRON-REGULATED INNER MEMBRANE PROTEIN-RELATED"/>
    <property type="match status" value="1"/>
</dbReference>
<evidence type="ECO:0000256" key="1">
    <source>
        <dbReference type="SAM" id="Phobius"/>
    </source>
</evidence>
<dbReference type="EMBL" id="CP002850">
    <property type="protein sequence ID" value="AEH63327.1"/>
    <property type="molecule type" value="Genomic_DNA"/>
</dbReference>
<gene>
    <name evidence="2" type="ordered locus">Zmob_1511</name>
</gene>
<dbReference type="PANTHER" id="PTHR34219:SF9">
    <property type="entry name" value="IRON-REGULATED INNER MEMBRANE PROTEIN"/>
    <property type="match status" value="1"/>
</dbReference>
<protein>
    <submittedName>
        <fullName evidence="2">PepSY-associated TM helix domain protein</fullName>
    </submittedName>
</protein>
<feature type="transmembrane region" description="Helical" evidence="1">
    <location>
        <begin position="465"/>
        <end position="484"/>
    </location>
</feature>
<feature type="transmembrane region" description="Helical" evidence="1">
    <location>
        <begin position="149"/>
        <end position="171"/>
    </location>
</feature>
<keyword evidence="1" id="KW-1133">Transmembrane helix</keyword>
<dbReference type="HOGENOM" id="CLU_025664_1_0_5"/>
<organism evidence="2 3">
    <name type="scientific">Zymomonas mobilis subsp. mobilis (strain ATCC 10988 / DSM 424 / LMG 404 / NCIMB 8938 / NRRL B-806 / ZM1)</name>
    <dbReference type="NCBI Taxonomy" id="555217"/>
    <lineage>
        <taxon>Bacteria</taxon>
        <taxon>Pseudomonadati</taxon>
        <taxon>Pseudomonadota</taxon>
        <taxon>Alphaproteobacteria</taxon>
        <taxon>Sphingomonadales</taxon>
        <taxon>Zymomonadaceae</taxon>
        <taxon>Zymomonas</taxon>
    </lineage>
</organism>
<feature type="transmembrane region" description="Helical" evidence="1">
    <location>
        <begin position="442"/>
        <end position="458"/>
    </location>
</feature>
<reference evidence="2 3" key="1">
    <citation type="journal article" date="2011" name="J. Bacteriol.">
        <title>Genome sequence of the ethanol-producing Zymomonas mobilis subsp. mobilis lectotype strain ATCC 10988.</title>
        <authorList>
            <person name="Pappas K.M."/>
            <person name="Kouvelis V.N."/>
            <person name="Saunders E."/>
            <person name="Brettin T.S."/>
            <person name="Bruce D."/>
            <person name="Detter C."/>
            <person name="Balakireva M."/>
            <person name="Han C.S."/>
            <person name="Savvakis G."/>
            <person name="Kyrpides N.C."/>
            <person name="Typas M.A."/>
        </authorList>
    </citation>
    <scope>NUCLEOTIDE SEQUENCE [LARGE SCALE GENOMIC DNA]</scope>
    <source>
        <strain evidence="3">ATCC 10988 / DSM 424 / CCUG 17860 / LMG 404 / NCIMB 8938 / NRRL B-806 / ZM1</strain>
    </source>
</reference>
<dbReference type="OrthoDB" id="6307929at2"/>
<feature type="transmembrane region" description="Helical" evidence="1">
    <location>
        <begin position="365"/>
        <end position="385"/>
    </location>
</feature>
<dbReference type="Pfam" id="PF03929">
    <property type="entry name" value="PepSY_TM"/>
    <property type="match status" value="1"/>
</dbReference>
<dbReference type="eggNOG" id="COG3182">
    <property type="taxonomic scope" value="Bacteria"/>
</dbReference>
<dbReference type="InterPro" id="IPR005625">
    <property type="entry name" value="PepSY-ass_TM"/>
</dbReference>
<dbReference type="RefSeq" id="WP_014501103.1">
    <property type="nucleotide sequence ID" value="NC_017262.1"/>
</dbReference>
<sequence length="523" mass="57469">MKIPNMILRSYRELHSWVGIVAGLFLFVAFYAGAITMFEQPIQDWASQTVSLPPPVSLHATPELLEKTFAAHPEARKSYTVYLAPNVAHPERLSWFAPLSHGHVGQATLAALDEKGALVTAKPQISANAHFINLLHQQVGLPFPHETSLLVTGIVGLLYGVALLSGIIIFLPKMAENLFAVRLTTSLRRKWLDLHNLLGIFSLPFHLVMALTAVVFAFHDPVFDVQHALFAKSNPPLTLSEKIRPSTEQGRLSQKADQAKIKPSSSLPLEPEKIVNSLELQAAGFVPEMLNYSQNKEGQLVLRVAGHDSRYGMRGASRGFAEIDPYSGKILSSDYLPGHQSTGFAILTTFFALHFGNFGGNFVRWGYVLLGLGGAFLFYTGNQLWINARKRREIKSGETSSATQFLDCLTAGCVNGCISGISAIFCAAFWLPHGGDYKDIASVYYGVFVLFVILAFCLKTRYRNSILLSLSGLITLLIPVMASPYGHKALLLRPNVTINLIAIFLGIFLFWAAGREKKLSGKV</sequence>
<feature type="transmembrane region" description="Helical" evidence="1">
    <location>
        <begin position="192"/>
        <end position="218"/>
    </location>
</feature>
<dbReference type="Proteomes" id="UP000001494">
    <property type="component" value="Chromosome"/>
</dbReference>
<name>A0A0H3G072_ZYMMA</name>
<dbReference type="KEGG" id="zmm:Zmob_1511"/>
<evidence type="ECO:0000313" key="2">
    <source>
        <dbReference type="EMBL" id="AEH63327.1"/>
    </source>
</evidence>
<proteinExistence type="predicted"/>
<feature type="transmembrane region" description="Helical" evidence="1">
    <location>
        <begin position="496"/>
        <end position="514"/>
    </location>
</feature>
<keyword evidence="1" id="KW-0472">Membrane</keyword>
<feature type="transmembrane region" description="Helical" evidence="1">
    <location>
        <begin position="405"/>
        <end position="430"/>
    </location>
</feature>
<feature type="transmembrane region" description="Helical" evidence="1">
    <location>
        <begin position="16"/>
        <end position="38"/>
    </location>
</feature>
<evidence type="ECO:0000313" key="3">
    <source>
        <dbReference type="Proteomes" id="UP000001494"/>
    </source>
</evidence>
<accession>A0A0H3G072</accession>
<keyword evidence="1" id="KW-0812">Transmembrane</keyword>
<dbReference type="AlphaFoldDB" id="A0A0H3G072"/>